<evidence type="ECO:0000259" key="6">
    <source>
        <dbReference type="Pfam" id="PF08240"/>
    </source>
</evidence>
<dbReference type="InterPro" id="IPR050129">
    <property type="entry name" value="Zn_alcohol_dh"/>
</dbReference>
<dbReference type="SUPFAM" id="SSF50129">
    <property type="entry name" value="GroES-like"/>
    <property type="match status" value="1"/>
</dbReference>
<keyword evidence="1 4" id="KW-0479">Metal-binding</keyword>
<dbReference type="Pfam" id="PF00107">
    <property type="entry name" value="ADH_zinc_N"/>
    <property type="match status" value="1"/>
</dbReference>
<dbReference type="InterPro" id="IPR013154">
    <property type="entry name" value="ADH-like_N"/>
</dbReference>
<evidence type="ECO:0000256" key="4">
    <source>
        <dbReference type="RuleBase" id="RU361277"/>
    </source>
</evidence>
<evidence type="ECO:0000313" key="7">
    <source>
        <dbReference type="EMBL" id="MBF7807452.1"/>
    </source>
</evidence>
<feature type="domain" description="Alcohol dehydrogenase-like C-terminal" evidence="5">
    <location>
        <begin position="206"/>
        <end position="315"/>
    </location>
</feature>
<keyword evidence="2 4" id="KW-0862">Zinc</keyword>
<keyword evidence="3" id="KW-0560">Oxidoreductase</keyword>
<dbReference type="OMA" id="HIMIEER"/>
<evidence type="ECO:0000313" key="8">
    <source>
        <dbReference type="Proteomes" id="UP000631418"/>
    </source>
</evidence>
<dbReference type="GO" id="GO:0016491">
    <property type="term" value="F:oxidoreductase activity"/>
    <property type="evidence" value="ECO:0007669"/>
    <property type="project" value="UniProtKB-KW"/>
</dbReference>
<accession>A0AAE2RL77</accession>
<dbReference type="InterPro" id="IPR036291">
    <property type="entry name" value="NAD(P)-bd_dom_sf"/>
</dbReference>
<evidence type="ECO:0000256" key="2">
    <source>
        <dbReference type="ARBA" id="ARBA00022833"/>
    </source>
</evidence>
<dbReference type="Gene3D" id="3.90.180.10">
    <property type="entry name" value="Medium-chain alcohol dehydrogenases, catalytic domain"/>
    <property type="match status" value="1"/>
</dbReference>
<evidence type="ECO:0000256" key="3">
    <source>
        <dbReference type="ARBA" id="ARBA00023002"/>
    </source>
</evidence>
<evidence type="ECO:0000259" key="5">
    <source>
        <dbReference type="Pfam" id="PF00107"/>
    </source>
</evidence>
<dbReference type="InterPro" id="IPR002328">
    <property type="entry name" value="ADH_Zn_CS"/>
</dbReference>
<dbReference type="PROSITE" id="PS00059">
    <property type="entry name" value="ADH_ZINC"/>
    <property type="match status" value="1"/>
</dbReference>
<organism evidence="7 8">
    <name type="scientific">Clostridium beijerinckii</name>
    <name type="common">Clostridium MP</name>
    <dbReference type="NCBI Taxonomy" id="1520"/>
    <lineage>
        <taxon>Bacteria</taxon>
        <taxon>Bacillati</taxon>
        <taxon>Bacillota</taxon>
        <taxon>Clostridia</taxon>
        <taxon>Eubacteriales</taxon>
        <taxon>Clostridiaceae</taxon>
        <taxon>Clostridium</taxon>
    </lineage>
</organism>
<evidence type="ECO:0000256" key="1">
    <source>
        <dbReference type="ARBA" id="ARBA00022723"/>
    </source>
</evidence>
<gene>
    <name evidence="7" type="ORF">IS491_01720</name>
</gene>
<dbReference type="Proteomes" id="UP000631418">
    <property type="component" value="Unassembled WGS sequence"/>
</dbReference>
<sequence>MKTKVLLIKADEEPMKAVENPMPNQIYKNPHIMIEERTLGTLDPDKIRIQMLYVGVCGSDIHILKSNPETGYICSSVPVEIPEEGRIIGHEGVGLVLDVGSNVKEIEKGMYVTLESILVCNNCDVCKRGDFNQCRNAKLIGLEVDGVMGNVVDVNSNLAHDVTGYIKSEDDLIAMACVEPMGVAYDACENAKIKAGDVVVIFGGGPIGIYTAMLSKLVFGASQVHVVEPVEFRRNLLREWTKYVYDSLDSLKKNLKEANVIIETSGDLNNVNKVFNIIDANGKVVLLARSGEPLFIDAVDHMITNNISIVGSRGHLCGAFDRILRLHASNRIKLDSIVTSVVNGLEDLKKVLESKDIVKDNCKVVVSLKDINN</sequence>
<comment type="similarity">
    <text evidence="4">Belongs to the zinc-containing alcohol dehydrogenase family.</text>
</comment>
<dbReference type="EMBL" id="JADOEF010000001">
    <property type="protein sequence ID" value="MBF7807452.1"/>
    <property type="molecule type" value="Genomic_DNA"/>
</dbReference>
<dbReference type="AlphaFoldDB" id="A0AAE2RL77"/>
<reference evidence="7" key="1">
    <citation type="submission" date="2020-11" db="EMBL/GenBank/DDBJ databases">
        <authorList>
            <person name="Thieme N."/>
            <person name="Liebl W."/>
            <person name="Zverlov V."/>
        </authorList>
    </citation>
    <scope>NUCLEOTIDE SEQUENCE</scope>
    <source>
        <strain evidence="7">NT08</strain>
    </source>
</reference>
<dbReference type="Pfam" id="PF08240">
    <property type="entry name" value="ADH_N"/>
    <property type="match status" value="1"/>
</dbReference>
<dbReference type="InterPro" id="IPR013149">
    <property type="entry name" value="ADH-like_C"/>
</dbReference>
<comment type="caution">
    <text evidence="7">The sequence shown here is derived from an EMBL/GenBank/DDBJ whole genome shotgun (WGS) entry which is preliminary data.</text>
</comment>
<dbReference type="SUPFAM" id="SSF51735">
    <property type="entry name" value="NAD(P)-binding Rossmann-fold domains"/>
    <property type="match status" value="1"/>
</dbReference>
<dbReference type="PANTHER" id="PTHR43401">
    <property type="entry name" value="L-THREONINE 3-DEHYDROGENASE"/>
    <property type="match status" value="1"/>
</dbReference>
<dbReference type="RefSeq" id="WP_011968032.1">
    <property type="nucleotide sequence ID" value="NZ_CP073279.1"/>
</dbReference>
<dbReference type="InterPro" id="IPR011032">
    <property type="entry name" value="GroES-like_sf"/>
</dbReference>
<dbReference type="GO" id="GO:0008270">
    <property type="term" value="F:zinc ion binding"/>
    <property type="evidence" value="ECO:0007669"/>
    <property type="project" value="InterPro"/>
</dbReference>
<name>A0AAE2RL77_CLOBE</name>
<dbReference type="Gene3D" id="3.40.50.720">
    <property type="entry name" value="NAD(P)-binding Rossmann-like Domain"/>
    <property type="match status" value="1"/>
</dbReference>
<proteinExistence type="inferred from homology"/>
<comment type="cofactor">
    <cofactor evidence="4">
        <name>Zn(2+)</name>
        <dbReference type="ChEBI" id="CHEBI:29105"/>
    </cofactor>
</comment>
<feature type="domain" description="Alcohol dehydrogenase-like N-terminal" evidence="6">
    <location>
        <begin position="44"/>
        <end position="160"/>
    </location>
</feature>
<dbReference type="SMR" id="A0AAE2RL77"/>
<dbReference type="PANTHER" id="PTHR43401:SF2">
    <property type="entry name" value="L-THREONINE 3-DEHYDROGENASE"/>
    <property type="match status" value="1"/>
</dbReference>
<protein>
    <submittedName>
        <fullName evidence="7">Alcohol dehydrogenase catalytic domain-containing protein</fullName>
    </submittedName>
</protein>